<evidence type="ECO:0000313" key="1">
    <source>
        <dbReference type="EMBL" id="KAJ9492350.1"/>
    </source>
</evidence>
<keyword evidence="2" id="KW-1185">Reference proteome</keyword>
<reference evidence="1" key="1">
    <citation type="submission" date="2015-06" db="EMBL/GenBank/DDBJ databases">
        <authorList>
            <person name="Nguyen H."/>
        </authorList>
    </citation>
    <scope>NUCLEOTIDE SEQUENCE</scope>
    <source>
        <strain evidence="1">DAOM 180753</strain>
    </source>
</reference>
<sequence>TRLSFEFSLDS</sequence>
<gene>
    <name evidence="1" type="ORF">VN97_g848</name>
</gene>
<protein>
    <submittedName>
        <fullName evidence="1">Uncharacterized protein</fullName>
    </submittedName>
</protein>
<comment type="caution">
    <text evidence="1">The sequence shown here is derived from an EMBL/GenBank/DDBJ whole genome shotgun (WGS) entry which is preliminary data.</text>
</comment>
<dbReference type="Proteomes" id="UP001227192">
    <property type="component" value="Unassembled WGS sequence"/>
</dbReference>
<proteinExistence type="predicted"/>
<name>A0AAI9TSS1_PENTH</name>
<accession>A0AAI9TSS1</accession>
<evidence type="ECO:0000313" key="2">
    <source>
        <dbReference type="Proteomes" id="UP001227192"/>
    </source>
</evidence>
<feature type="non-terminal residue" evidence="1">
    <location>
        <position position="1"/>
    </location>
</feature>
<organism evidence="1 2">
    <name type="scientific">Penicillium thymicola</name>
    <dbReference type="NCBI Taxonomy" id="293382"/>
    <lineage>
        <taxon>Eukaryota</taxon>
        <taxon>Fungi</taxon>
        <taxon>Dikarya</taxon>
        <taxon>Ascomycota</taxon>
        <taxon>Pezizomycotina</taxon>
        <taxon>Eurotiomycetes</taxon>
        <taxon>Eurotiomycetidae</taxon>
        <taxon>Eurotiales</taxon>
        <taxon>Aspergillaceae</taxon>
        <taxon>Penicillium</taxon>
    </lineage>
</organism>
<reference evidence="1" key="2">
    <citation type="journal article" date="2016" name="Fungal Biol.">
        <title>Ochratoxin A production by Penicillium thymicola.</title>
        <authorList>
            <person name="Nguyen H.D.T."/>
            <person name="McMullin D.R."/>
            <person name="Ponomareva E."/>
            <person name="Riley R."/>
            <person name="Pomraning K.R."/>
            <person name="Baker S.E."/>
            <person name="Seifert K.A."/>
        </authorList>
    </citation>
    <scope>NUCLEOTIDE SEQUENCE</scope>
    <source>
        <strain evidence="1">DAOM 180753</strain>
    </source>
</reference>
<dbReference type="EMBL" id="LACB01000013">
    <property type="protein sequence ID" value="KAJ9492350.1"/>
    <property type="molecule type" value="Genomic_DNA"/>
</dbReference>